<dbReference type="InterPro" id="IPR009229">
    <property type="entry name" value="AgrD"/>
</dbReference>
<dbReference type="AlphaFoldDB" id="A0A974SDN2"/>
<gene>
    <name evidence="1" type="ORF">JI735_02205</name>
</gene>
<protein>
    <submittedName>
        <fullName evidence="1">Cyclic lactone autoinducer peptide</fullName>
    </submittedName>
</protein>
<reference evidence="1 2" key="1">
    <citation type="submission" date="2021-01" db="EMBL/GenBank/DDBJ databases">
        <title>Whole genome sequence of Paenibacillus sonchi LMG 24727 for comparative genomics.</title>
        <authorList>
            <person name="Lee G."/>
            <person name="Kim M.-J."/>
            <person name="Lim K."/>
            <person name="Shin J.-H."/>
        </authorList>
    </citation>
    <scope>NUCLEOTIDE SEQUENCE [LARGE SCALE GENOMIC DNA]</scope>
    <source>
        <strain evidence="1 2">LMG 24727</strain>
    </source>
</reference>
<dbReference type="NCBIfam" id="TIGR04223">
    <property type="entry name" value="quorum_AgrD"/>
    <property type="match status" value="1"/>
</dbReference>
<dbReference type="EMBL" id="CP068595">
    <property type="protein sequence ID" value="QQZ61599.1"/>
    <property type="molecule type" value="Genomic_DNA"/>
</dbReference>
<name>A0A974SDN2_9BACL</name>
<dbReference type="RefSeq" id="WP_082726751.1">
    <property type="nucleotide sequence ID" value="NZ_CP068595.1"/>
</dbReference>
<evidence type="ECO:0000313" key="2">
    <source>
        <dbReference type="Proteomes" id="UP000595841"/>
    </source>
</evidence>
<keyword evidence="2" id="KW-1185">Reference proteome</keyword>
<dbReference type="Proteomes" id="UP000595841">
    <property type="component" value="Chromosome"/>
</dbReference>
<dbReference type="KEGG" id="pson:JI735_02205"/>
<evidence type="ECO:0000313" key="1">
    <source>
        <dbReference type="EMBL" id="QQZ61599.1"/>
    </source>
</evidence>
<accession>A0A974SDN2</accession>
<organism evidence="1 2">
    <name type="scientific">Paenibacillus sonchi</name>
    <dbReference type="NCBI Taxonomy" id="373687"/>
    <lineage>
        <taxon>Bacteria</taxon>
        <taxon>Bacillati</taxon>
        <taxon>Bacillota</taxon>
        <taxon>Bacilli</taxon>
        <taxon>Bacillales</taxon>
        <taxon>Paenibacillaceae</taxon>
        <taxon>Paenibacillus</taxon>
        <taxon>Paenibacillus sonchi group</taxon>
    </lineage>
</organism>
<sequence>MKKKHLEVIAAMAQMAIRQANNTASRYWSYQPQAPEGIKSFHAGK</sequence>
<proteinExistence type="predicted"/>